<sequence length="125" mass="13705">MRKTIYIFIFAFLGGSARGLLSYCFSDNLFVTIIFINLLGSFLLAFITGLIPRLSKFSAEFLAGLSTGLIGGFTTFSTFSMQFVTLFKNSEIGLAFIYLITSLFLGLGFALIGYQLGTKFLGRKG</sequence>
<dbReference type="OrthoDB" id="9799631at2"/>
<gene>
    <name evidence="10" type="primary">fluC</name>
    <name evidence="10" type="synonym">crcB</name>
    <name evidence="11" type="ORF">FD06_GL000625</name>
</gene>
<keyword evidence="12" id="KW-1185">Reference proteome</keyword>
<keyword evidence="6 10" id="KW-0407">Ion channel</keyword>
<evidence type="ECO:0000256" key="8">
    <source>
        <dbReference type="ARBA" id="ARBA00035585"/>
    </source>
</evidence>
<keyword evidence="2 10" id="KW-1003">Cell membrane</keyword>
<reference evidence="11 12" key="1">
    <citation type="journal article" date="2015" name="Genome Announc.">
        <title>Expanding the biotechnology potential of lactobacilli through comparative genomics of 213 strains and associated genera.</title>
        <authorList>
            <person name="Sun Z."/>
            <person name="Harris H.M."/>
            <person name="McCann A."/>
            <person name="Guo C."/>
            <person name="Argimon S."/>
            <person name="Zhang W."/>
            <person name="Yang X."/>
            <person name="Jeffery I.B."/>
            <person name="Cooney J.C."/>
            <person name="Kagawa T.F."/>
            <person name="Liu W."/>
            <person name="Song Y."/>
            <person name="Salvetti E."/>
            <person name="Wrobel A."/>
            <person name="Rasinkangas P."/>
            <person name="Parkhill J."/>
            <person name="Rea M.C."/>
            <person name="O'Sullivan O."/>
            <person name="Ritari J."/>
            <person name="Douillard F.P."/>
            <person name="Paul Ross R."/>
            <person name="Yang R."/>
            <person name="Briner A.E."/>
            <person name="Felis G.E."/>
            <person name="de Vos W.M."/>
            <person name="Barrangou R."/>
            <person name="Klaenhammer T.R."/>
            <person name="Caufield P.W."/>
            <person name="Cui Y."/>
            <person name="Zhang H."/>
            <person name="O'Toole P.W."/>
        </authorList>
    </citation>
    <scope>NUCLEOTIDE SEQUENCE [LARGE SCALE GENOMIC DNA]</scope>
    <source>
        <strain evidence="11 12">DSM 23829</strain>
    </source>
</reference>
<evidence type="ECO:0000256" key="7">
    <source>
        <dbReference type="ARBA" id="ARBA00035120"/>
    </source>
</evidence>
<dbReference type="AlphaFoldDB" id="A0A0R2AUC7"/>
<dbReference type="Proteomes" id="UP000052012">
    <property type="component" value="Unassembled WGS sequence"/>
</dbReference>
<comment type="activity regulation">
    <text evidence="10">Na(+) is not transported, but it plays an essential structural role and its presence is essential for fluoride channel function.</text>
</comment>
<evidence type="ECO:0000256" key="10">
    <source>
        <dbReference type="HAMAP-Rule" id="MF_00454"/>
    </source>
</evidence>
<evidence type="ECO:0000313" key="11">
    <source>
        <dbReference type="EMBL" id="KRM69076.1"/>
    </source>
</evidence>
<dbReference type="PANTHER" id="PTHR28259">
    <property type="entry name" value="FLUORIDE EXPORT PROTEIN 1-RELATED"/>
    <property type="match status" value="1"/>
</dbReference>
<keyword evidence="5 10" id="KW-0472">Membrane</keyword>
<comment type="catalytic activity">
    <reaction evidence="8">
        <text>fluoride(in) = fluoride(out)</text>
        <dbReference type="Rhea" id="RHEA:76159"/>
        <dbReference type="ChEBI" id="CHEBI:17051"/>
    </reaction>
    <physiologicalReaction direction="left-to-right" evidence="8">
        <dbReference type="Rhea" id="RHEA:76160"/>
    </physiologicalReaction>
</comment>
<comment type="subcellular location">
    <subcellularLocation>
        <location evidence="1 10">Cell membrane</location>
        <topology evidence="1 10">Multi-pass membrane protein</topology>
    </subcellularLocation>
</comment>
<evidence type="ECO:0000256" key="6">
    <source>
        <dbReference type="ARBA" id="ARBA00023303"/>
    </source>
</evidence>
<protein>
    <recommendedName>
        <fullName evidence="10">Fluoride-specific ion channel FluC</fullName>
    </recommendedName>
</protein>
<evidence type="ECO:0000256" key="9">
    <source>
        <dbReference type="ARBA" id="ARBA00049940"/>
    </source>
</evidence>
<feature type="binding site" evidence="10">
    <location>
        <position position="71"/>
    </location>
    <ligand>
        <name>Na(+)</name>
        <dbReference type="ChEBI" id="CHEBI:29101"/>
        <note>structural</note>
    </ligand>
</feature>
<keyword evidence="10" id="KW-0813">Transport</keyword>
<feature type="transmembrane region" description="Helical" evidence="10">
    <location>
        <begin position="92"/>
        <end position="114"/>
    </location>
</feature>
<comment type="function">
    <text evidence="9 10">Fluoride-specific ion channel. Important for reducing fluoride concentration in the cell, thus reducing its toxicity.</text>
</comment>
<dbReference type="GO" id="GO:0062054">
    <property type="term" value="F:fluoride channel activity"/>
    <property type="evidence" value="ECO:0007669"/>
    <property type="project" value="UniProtKB-UniRule"/>
</dbReference>
<dbReference type="STRING" id="1423781.FD06_GL000625"/>
<comment type="caution">
    <text evidence="11">The sequence shown here is derived from an EMBL/GenBank/DDBJ whole genome shotgun (WGS) entry which is preliminary data.</text>
</comment>
<dbReference type="HAMAP" id="MF_00454">
    <property type="entry name" value="FluC"/>
    <property type="match status" value="1"/>
</dbReference>
<feature type="transmembrane region" description="Helical" evidence="10">
    <location>
        <begin position="29"/>
        <end position="51"/>
    </location>
</feature>
<dbReference type="PANTHER" id="PTHR28259:SF1">
    <property type="entry name" value="FLUORIDE EXPORT PROTEIN 1-RELATED"/>
    <property type="match status" value="1"/>
</dbReference>
<evidence type="ECO:0000256" key="4">
    <source>
        <dbReference type="ARBA" id="ARBA00022989"/>
    </source>
</evidence>
<feature type="transmembrane region" description="Helical" evidence="10">
    <location>
        <begin position="63"/>
        <end position="86"/>
    </location>
</feature>
<dbReference type="GO" id="GO:0005886">
    <property type="term" value="C:plasma membrane"/>
    <property type="evidence" value="ECO:0007669"/>
    <property type="project" value="UniProtKB-SubCell"/>
</dbReference>
<keyword evidence="10" id="KW-0406">Ion transport</keyword>
<dbReference type="RefSeq" id="WP_056965818.1">
    <property type="nucleotide sequence ID" value="NZ_AYYQ01000008.1"/>
</dbReference>
<feature type="binding site" evidence="10">
    <location>
        <position position="74"/>
    </location>
    <ligand>
        <name>Na(+)</name>
        <dbReference type="ChEBI" id="CHEBI:29101"/>
        <note>structural</note>
    </ligand>
</feature>
<evidence type="ECO:0000256" key="3">
    <source>
        <dbReference type="ARBA" id="ARBA00022692"/>
    </source>
</evidence>
<evidence type="ECO:0000256" key="5">
    <source>
        <dbReference type="ARBA" id="ARBA00023136"/>
    </source>
</evidence>
<name>A0A0R2AUC7_9LACO</name>
<evidence type="ECO:0000256" key="2">
    <source>
        <dbReference type="ARBA" id="ARBA00022475"/>
    </source>
</evidence>
<keyword evidence="10" id="KW-0915">Sodium</keyword>
<keyword evidence="3 10" id="KW-0812">Transmembrane</keyword>
<keyword evidence="10" id="KW-0479">Metal-binding</keyword>
<dbReference type="InterPro" id="IPR003691">
    <property type="entry name" value="FluC"/>
</dbReference>
<evidence type="ECO:0000256" key="1">
    <source>
        <dbReference type="ARBA" id="ARBA00004651"/>
    </source>
</evidence>
<dbReference type="GO" id="GO:0140114">
    <property type="term" value="P:cellular detoxification of fluoride"/>
    <property type="evidence" value="ECO:0007669"/>
    <property type="project" value="UniProtKB-UniRule"/>
</dbReference>
<dbReference type="PATRIC" id="fig|1423781.4.peg.639"/>
<organism evidence="11 12">
    <name type="scientific">Apilactobacillus ozensis DSM 23829 = JCM 17196</name>
    <dbReference type="NCBI Taxonomy" id="1423781"/>
    <lineage>
        <taxon>Bacteria</taxon>
        <taxon>Bacillati</taxon>
        <taxon>Bacillota</taxon>
        <taxon>Bacilli</taxon>
        <taxon>Lactobacillales</taxon>
        <taxon>Lactobacillaceae</taxon>
        <taxon>Apilactobacillus</taxon>
    </lineage>
</organism>
<accession>A0A0R2AUC7</accession>
<proteinExistence type="inferred from homology"/>
<dbReference type="Pfam" id="PF02537">
    <property type="entry name" value="CRCB"/>
    <property type="match status" value="1"/>
</dbReference>
<comment type="similarity">
    <text evidence="7 10">Belongs to the fluoride channel Fluc/FEX (TC 1.A.43) family.</text>
</comment>
<dbReference type="EMBL" id="AYYQ01000008">
    <property type="protein sequence ID" value="KRM69076.1"/>
    <property type="molecule type" value="Genomic_DNA"/>
</dbReference>
<keyword evidence="4 10" id="KW-1133">Transmembrane helix</keyword>
<dbReference type="GO" id="GO:0046872">
    <property type="term" value="F:metal ion binding"/>
    <property type="evidence" value="ECO:0007669"/>
    <property type="project" value="UniProtKB-KW"/>
</dbReference>
<evidence type="ECO:0000313" key="12">
    <source>
        <dbReference type="Proteomes" id="UP000052012"/>
    </source>
</evidence>